<evidence type="ECO:0000313" key="2">
    <source>
        <dbReference type="EMBL" id="MBC8600265.1"/>
    </source>
</evidence>
<keyword evidence="3" id="KW-1185">Reference proteome</keyword>
<dbReference type="EMBL" id="JACRTI010000001">
    <property type="protein sequence ID" value="MBC8600265.1"/>
    <property type="molecule type" value="Genomic_DNA"/>
</dbReference>
<comment type="caution">
    <text evidence="2">The sequence shown here is derived from an EMBL/GenBank/DDBJ whole genome shotgun (WGS) entry which is preliminary data.</text>
</comment>
<keyword evidence="1" id="KW-0812">Transmembrane</keyword>
<protein>
    <submittedName>
        <fullName evidence="2">Uncharacterized protein</fullName>
    </submittedName>
</protein>
<reference evidence="2 3" key="1">
    <citation type="submission" date="2020-08" db="EMBL/GenBank/DDBJ databases">
        <title>Genome public.</title>
        <authorList>
            <person name="Liu C."/>
            <person name="Sun Q."/>
        </authorList>
    </citation>
    <scope>NUCLEOTIDE SEQUENCE [LARGE SCALE GENOMIC DNA]</scope>
    <source>
        <strain evidence="2 3">426_9</strain>
    </source>
</reference>
<dbReference type="Proteomes" id="UP000629596">
    <property type="component" value="Unassembled WGS sequence"/>
</dbReference>
<sequence length="80" mass="9454">MNLFIPNDYRVSRHNRILFMSRLSTFYVTVGFLLFYSCDMNSGEVHRYKAFRMRHSVRRVIRSSTAQLTREDAAGNPNAY</sequence>
<dbReference type="RefSeq" id="WP_147292080.1">
    <property type="nucleotide sequence ID" value="NZ_JACRTI010000001.1"/>
</dbReference>
<proteinExistence type="predicted"/>
<feature type="transmembrane region" description="Helical" evidence="1">
    <location>
        <begin position="17"/>
        <end position="38"/>
    </location>
</feature>
<accession>A0ABR7NVY0</accession>
<evidence type="ECO:0000313" key="3">
    <source>
        <dbReference type="Proteomes" id="UP000629596"/>
    </source>
</evidence>
<evidence type="ECO:0000256" key="1">
    <source>
        <dbReference type="SAM" id="Phobius"/>
    </source>
</evidence>
<keyword evidence="1" id="KW-1133">Transmembrane helix</keyword>
<organism evidence="2 3">
    <name type="scientific">Parabacteroides acidifaciens</name>
    <dbReference type="NCBI Taxonomy" id="2290935"/>
    <lineage>
        <taxon>Bacteria</taxon>
        <taxon>Pseudomonadati</taxon>
        <taxon>Bacteroidota</taxon>
        <taxon>Bacteroidia</taxon>
        <taxon>Bacteroidales</taxon>
        <taxon>Tannerellaceae</taxon>
        <taxon>Parabacteroides</taxon>
    </lineage>
</organism>
<name>A0ABR7NVY0_9BACT</name>
<keyword evidence="1" id="KW-0472">Membrane</keyword>
<gene>
    <name evidence="2" type="ORF">H8784_00835</name>
</gene>